<accession>A0A920BSS2</accession>
<feature type="domain" description="ABC transmembrane type-1" evidence="8">
    <location>
        <begin position="99"/>
        <end position="283"/>
    </location>
</feature>
<dbReference type="GO" id="GO:0055085">
    <property type="term" value="P:transmembrane transport"/>
    <property type="evidence" value="ECO:0007669"/>
    <property type="project" value="InterPro"/>
</dbReference>
<gene>
    <name evidence="9" type="ORF">J27TS8_12110</name>
</gene>
<dbReference type="RefSeq" id="WP_212933381.1">
    <property type="nucleotide sequence ID" value="NZ_BORC01000002.1"/>
</dbReference>
<evidence type="ECO:0000256" key="1">
    <source>
        <dbReference type="ARBA" id="ARBA00004651"/>
    </source>
</evidence>
<dbReference type="GO" id="GO:0005886">
    <property type="term" value="C:plasma membrane"/>
    <property type="evidence" value="ECO:0007669"/>
    <property type="project" value="UniProtKB-SubCell"/>
</dbReference>
<dbReference type="PANTHER" id="PTHR43386:SF1">
    <property type="entry name" value="D,D-DIPEPTIDE TRANSPORT SYSTEM PERMEASE PROTEIN DDPC-RELATED"/>
    <property type="match status" value="1"/>
</dbReference>
<keyword evidence="6 7" id="KW-0472">Membrane</keyword>
<keyword evidence="3" id="KW-1003">Cell membrane</keyword>
<evidence type="ECO:0000313" key="10">
    <source>
        <dbReference type="Proteomes" id="UP000682111"/>
    </source>
</evidence>
<name>A0A920BSS2_9BACI</name>
<dbReference type="Gene3D" id="1.10.3720.10">
    <property type="entry name" value="MetI-like"/>
    <property type="match status" value="1"/>
</dbReference>
<feature type="transmembrane region" description="Helical" evidence="7">
    <location>
        <begin position="97"/>
        <end position="122"/>
    </location>
</feature>
<dbReference type="PROSITE" id="PS50928">
    <property type="entry name" value="ABC_TM1"/>
    <property type="match status" value="1"/>
</dbReference>
<feature type="transmembrane region" description="Helical" evidence="7">
    <location>
        <begin position="34"/>
        <end position="56"/>
    </location>
</feature>
<dbReference type="InterPro" id="IPR000515">
    <property type="entry name" value="MetI-like"/>
</dbReference>
<keyword evidence="5 7" id="KW-1133">Transmembrane helix</keyword>
<dbReference type="InterPro" id="IPR035906">
    <property type="entry name" value="MetI-like_sf"/>
</dbReference>
<dbReference type="AlphaFoldDB" id="A0A920BSS2"/>
<dbReference type="EMBL" id="BORC01000002">
    <property type="protein sequence ID" value="GIN61218.1"/>
    <property type="molecule type" value="Genomic_DNA"/>
</dbReference>
<dbReference type="Pfam" id="PF12911">
    <property type="entry name" value="OppC_N"/>
    <property type="match status" value="1"/>
</dbReference>
<keyword evidence="2 7" id="KW-0813">Transport</keyword>
<dbReference type="CDD" id="cd06261">
    <property type="entry name" value="TM_PBP2"/>
    <property type="match status" value="1"/>
</dbReference>
<evidence type="ECO:0000256" key="4">
    <source>
        <dbReference type="ARBA" id="ARBA00022692"/>
    </source>
</evidence>
<comment type="similarity">
    <text evidence="7">Belongs to the binding-protein-dependent transport system permease family.</text>
</comment>
<keyword evidence="10" id="KW-1185">Reference proteome</keyword>
<dbReference type="SUPFAM" id="SSF161098">
    <property type="entry name" value="MetI-like"/>
    <property type="match status" value="1"/>
</dbReference>
<sequence length="300" mass="32487">MAAVKEVDRVPTIKASLKKQERQLFFRRFFANKLMVMGCFIFIVLGLIALIGPMLVSYDPYEMKVAERLNAPSGEHWLGTDEFGRDLLTRIVYGAQVSMGIGLIVTLISSILGLVIGLYASYYAALDHILMRICDGLMAIPGILLAIALMAALGPSPLNVIIALSIVFTPNIARIVRSSALVIREQTFIEAMHAQGASATRIIWQHIAPNTISPLIVQATFVFAEAIISEAALSFLGAGIAAPDPSWGNILQAGKLVIFKAWWMVVFPGLAIVLSVLGLNLLGDGLRDFIDPHSSGKKSK</sequence>
<proteinExistence type="inferred from homology"/>
<dbReference type="Pfam" id="PF00528">
    <property type="entry name" value="BPD_transp_1"/>
    <property type="match status" value="1"/>
</dbReference>
<feature type="transmembrane region" description="Helical" evidence="7">
    <location>
        <begin position="261"/>
        <end position="282"/>
    </location>
</feature>
<feature type="transmembrane region" description="Helical" evidence="7">
    <location>
        <begin position="129"/>
        <end position="152"/>
    </location>
</feature>
<evidence type="ECO:0000313" key="9">
    <source>
        <dbReference type="EMBL" id="GIN61218.1"/>
    </source>
</evidence>
<protein>
    <submittedName>
        <fullName evidence="9">Peptide ABC transporter permease</fullName>
    </submittedName>
</protein>
<evidence type="ECO:0000259" key="8">
    <source>
        <dbReference type="PROSITE" id="PS50928"/>
    </source>
</evidence>
<organism evidence="9 10">
    <name type="scientific">Robertmurraya siralis</name>
    <dbReference type="NCBI Taxonomy" id="77777"/>
    <lineage>
        <taxon>Bacteria</taxon>
        <taxon>Bacillati</taxon>
        <taxon>Bacillota</taxon>
        <taxon>Bacilli</taxon>
        <taxon>Bacillales</taxon>
        <taxon>Bacillaceae</taxon>
        <taxon>Robertmurraya</taxon>
    </lineage>
</organism>
<evidence type="ECO:0000256" key="5">
    <source>
        <dbReference type="ARBA" id="ARBA00022989"/>
    </source>
</evidence>
<dbReference type="Proteomes" id="UP000682111">
    <property type="component" value="Unassembled WGS sequence"/>
</dbReference>
<evidence type="ECO:0000256" key="6">
    <source>
        <dbReference type="ARBA" id="ARBA00023136"/>
    </source>
</evidence>
<dbReference type="InterPro" id="IPR025966">
    <property type="entry name" value="OppC_N"/>
</dbReference>
<feature type="transmembrane region" description="Helical" evidence="7">
    <location>
        <begin position="158"/>
        <end position="176"/>
    </location>
</feature>
<keyword evidence="4 7" id="KW-0812">Transmembrane</keyword>
<evidence type="ECO:0000256" key="3">
    <source>
        <dbReference type="ARBA" id="ARBA00022475"/>
    </source>
</evidence>
<dbReference type="PANTHER" id="PTHR43386">
    <property type="entry name" value="OLIGOPEPTIDE TRANSPORT SYSTEM PERMEASE PROTEIN APPC"/>
    <property type="match status" value="1"/>
</dbReference>
<evidence type="ECO:0000256" key="7">
    <source>
        <dbReference type="RuleBase" id="RU363032"/>
    </source>
</evidence>
<comment type="subcellular location">
    <subcellularLocation>
        <location evidence="1 7">Cell membrane</location>
        <topology evidence="1 7">Multi-pass membrane protein</topology>
    </subcellularLocation>
</comment>
<comment type="caution">
    <text evidence="9">The sequence shown here is derived from an EMBL/GenBank/DDBJ whole genome shotgun (WGS) entry which is preliminary data.</text>
</comment>
<evidence type="ECO:0000256" key="2">
    <source>
        <dbReference type="ARBA" id="ARBA00022448"/>
    </source>
</evidence>
<dbReference type="InterPro" id="IPR050366">
    <property type="entry name" value="BP-dependent_transpt_permease"/>
</dbReference>
<reference evidence="9" key="1">
    <citation type="submission" date="2021-03" db="EMBL/GenBank/DDBJ databases">
        <title>Antimicrobial resistance genes in bacteria isolated from Japanese honey, and their potential for conferring macrolide and lincosamide resistance in the American foulbrood pathogen Paenibacillus larvae.</title>
        <authorList>
            <person name="Okamoto M."/>
            <person name="Kumagai M."/>
            <person name="Kanamori H."/>
            <person name="Takamatsu D."/>
        </authorList>
    </citation>
    <scope>NUCLEOTIDE SEQUENCE</scope>
    <source>
        <strain evidence="9">J27TS8</strain>
    </source>
</reference>
<feature type="transmembrane region" description="Helical" evidence="7">
    <location>
        <begin position="215"/>
        <end position="241"/>
    </location>
</feature>